<keyword evidence="1" id="KW-0472">Membrane</keyword>
<dbReference type="Proteomes" id="UP001228446">
    <property type="component" value="Unassembled WGS sequence"/>
</dbReference>
<keyword evidence="3" id="KW-1185">Reference proteome</keyword>
<dbReference type="EMBL" id="JAVIBX010000014">
    <property type="protein sequence ID" value="MDQ8833112.1"/>
    <property type="molecule type" value="Genomic_DNA"/>
</dbReference>
<gene>
    <name evidence="2" type="ORF">RFF62_04830</name>
</gene>
<evidence type="ECO:0000256" key="1">
    <source>
        <dbReference type="SAM" id="Phobius"/>
    </source>
</evidence>
<feature type="transmembrane region" description="Helical" evidence="1">
    <location>
        <begin position="39"/>
        <end position="60"/>
    </location>
</feature>
<dbReference type="InterPro" id="IPR024735">
    <property type="entry name" value="TcpC"/>
</dbReference>
<organism evidence="2 3">
    <name type="scientific">Streptococcus ruminantium</name>
    <dbReference type="NCBI Taxonomy" id="1917441"/>
    <lineage>
        <taxon>Bacteria</taxon>
        <taxon>Bacillati</taxon>
        <taxon>Bacillota</taxon>
        <taxon>Bacilli</taxon>
        <taxon>Lactobacillales</taxon>
        <taxon>Streptococcaceae</taxon>
        <taxon>Streptococcus</taxon>
    </lineage>
</organism>
<dbReference type="CDD" id="cd16386">
    <property type="entry name" value="TcpC_N"/>
    <property type="match status" value="1"/>
</dbReference>
<dbReference type="Gene3D" id="3.10.450.540">
    <property type="match status" value="1"/>
</dbReference>
<dbReference type="CDD" id="cd16428">
    <property type="entry name" value="TcpC_C"/>
    <property type="match status" value="1"/>
</dbReference>
<evidence type="ECO:0000313" key="2">
    <source>
        <dbReference type="EMBL" id="MDQ8833112.1"/>
    </source>
</evidence>
<protein>
    <submittedName>
        <fullName evidence="2">Conjugal transfer protein</fullName>
    </submittedName>
</protein>
<keyword evidence="1" id="KW-0812">Transmembrane</keyword>
<proteinExistence type="predicted"/>
<dbReference type="InterPro" id="IPR035628">
    <property type="entry name" value="TcpC_C"/>
</dbReference>
<dbReference type="RefSeq" id="WP_308937844.1">
    <property type="nucleotide sequence ID" value="NZ_JAVIBP010000032.1"/>
</dbReference>
<reference evidence="2 3" key="1">
    <citation type="submission" date="2023-08" db="EMBL/GenBank/DDBJ databases">
        <title>Streptococcus ruminantium-associated sheep mastitis outbreak detected in Italy is distinct from bovine isolates.</title>
        <authorList>
            <person name="Rosa M.N."/>
            <person name="Vezina B."/>
            <person name="Tola S."/>
        </authorList>
    </citation>
    <scope>NUCLEOTIDE SEQUENCE [LARGE SCALE GENOMIC DNA]</scope>
    <source>
        <strain evidence="2 3">OM6730</strain>
    </source>
</reference>
<name>A0ABU1B5G0_9STRE</name>
<sequence length="324" mass="37265">MKHLKIFQNLISYFSRFKKVEKVKEKPTVLQVRQKTANILFYGLLFLFFSVGIFGTFRAIGLASSVSSLSSQVKTFDKTLSEIPSNRQIDVSKVRQYMSDFLKIYMTYDEKTADQRLKELDKYFSFPLSGYTDSIKQSRSLTGVSLIGVIEESDFYIADMKVSFETIEKGQTVSRVRVLAIPFKMDSGLLSIISPPYFKQEDSLLGETEPLVRKKREDVSVADSKTQESVKQFITIFFDKYASSNEVDLGLIMKQPFLMGGQYTVDSIQENTMLVYQEDKNVVVQVSVDFLDKGNGAVHTENFTLYLMNQDNGWYVENMYHYFK</sequence>
<accession>A0ABU1B5G0</accession>
<comment type="caution">
    <text evidence="2">The sequence shown here is derived from an EMBL/GenBank/DDBJ whole genome shotgun (WGS) entry which is preliminary data.</text>
</comment>
<keyword evidence="1" id="KW-1133">Transmembrane helix</keyword>
<evidence type="ECO:0000313" key="3">
    <source>
        <dbReference type="Proteomes" id="UP001228446"/>
    </source>
</evidence>
<dbReference type="Pfam" id="PF12642">
    <property type="entry name" value="TpcC"/>
    <property type="match status" value="1"/>
</dbReference>